<evidence type="ECO:0000256" key="4">
    <source>
        <dbReference type="ARBA" id="ARBA00022692"/>
    </source>
</evidence>
<feature type="transmembrane region" description="Helical" evidence="7">
    <location>
        <begin position="139"/>
        <end position="160"/>
    </location>
</feature>
<dbReference type="InterPro" id="IPR048279">
    <property type="entry name" value="MdtK-like"/>
</dbReference>
<sequence length="502" mass="55245">MRQLKFHRYFFAICIRLSEQLPILFSIFVPQNCLGITFMATTTKEMTEGAPLPLILNFTFPLLLGNILQQTYSLVDAAIVGKFLGINDLAAIGASTSVVFLILGFCNGCCCGFGIPVAQKFGARDYKTMRRYVTVSLQLAALMSIVIAVLTSVYCADILRSMQTPENIFHGAYYYLLVTFIGVPCTFFYNLLSSIIRALGDSKTPFWFLLFSTVLNIVLDLFCILVLGWGVLGAGIATVVSQGVSALLCYFYMYKHFPVLKGTADDRKFRFPLAKNLLYIGVPMGLQFSITAIGSILLQSANNALGTACVAAFTAAMRIKMFFICAFESLGIAMATYTGQNYGAGKPERIWQGIKASSLLMMIYAVFTFTILMSASDKISLLFVDASETEILKNTVLFLHVSCYFFPILGLLCILRYTIQGAGYTNLAMLSGVSEMIARTLVSIYAVPIFGFLAVCFGDPTAWIAADLFLVPAFIYVYRKLKKSLKENYAIPNSSTSNSSVE</sequence>
<feature type="transmembrane region" description="Helical" evidence="7">
    <location>
        <begin position="396"/>
        <end position="415"/>
    </location>
</feature>
<dbReference type="NCBIfam" id="TIGR00797">
    <property type="entry name" value="matE"/>
    <property type="match status" value="1"/>
</dbReference>
<dbReference type="AlphaFoldDB" id="K5YYB3"/>
<dbReference type="InterPro" id="IPR052031">
    <property type="entry name" value="Membrane_Transporter-Flippase"/>
</dbReference>
<keyword evidence="5 7" id="KW-1133">Transmembrane helix</keyword>
<protein>
    <submittedName>
        <fullName evidence="8">MATE efflux family protein</fullName>
    </submittedName>
</protein>
<keyword evidence="4 7" id="KW-0812">Transmembrane</keyword>
<feature type="transmembrane region" description="Helical" evidence="7">
    <location>
        <begin position="172"/>
        <end position="192"/>
    </location>
</feature>
<dbReference type="Proteomes" id="UP000001218">
    <property type="component" value="Unassembled WGS sequence"/>
</dbReference>
<keyword evidence="6 7" id="KW-0472">Membrane</keyword>
<dbReference type="PANTHER" id="PTHR43549:SF3">
    <property type="entry name" value="MULTIDRUG RESISTANCE PROTEIN YPNP-RELATED"/>
    <property type="match status" value="1"/>
</dbReference>
<keyword evidence="3" id="KW-1003">Cell membrane</keyword>
<evidence type="ECO:0000256" key="2">
    <source>
        <dbReference type="ARBA" id="ARBA00022448"/>
    </source>
</evidence>
<reference evidence="8 9" key="1">
    <citation type="submission" date="2012-02" db="EMBL/GenBank/DDBJ databases">
        <title>The Genome Sequence of Parabacteroides johnsonii CL02T12C29.</title>
        <authorList>
            <consortium name="The Broad Institute Genome Sequencing Platform"/>
            <person name="Earl A."/>
            <person name="Ward D."/>
            <person name="Feldgarden M."/>
            <person name="Gevers D."/>
            <person name="Zitomersky N.L."/>
            <person name="Coyne M.J."/>
            <person name="Comstock L.E."/>
            <person name="Young S.K."/>
            <person name="Zeng Q."/>
            <person name="Gargeya S."/>
            <person name="Fitzgerald M."/>
            <person name="Haas B."/>
            <person name="Abouelleil A."/>
            <person name="Alvarado L."/>
            <person name="Arachchi H.M."/>
            <person name="Berlin A."/>
            <person name="Chapman S.B."/>
            <person name="Gearin G."/>
            <person name="Goldberg J."/>
            <person name="Griggs A."/>
            <person name="Gujja S."/>
            <person name="Hansen M."/>
            <person name="Heiman D."/>
            <person name="Howarth C."/>
            <person name="Larimer J."/>
            <person name="Lui A."/>
            <person name="MacDonald P.J.P."/>
            <person name="McCowen C."/>
            <person name="Montmayeur A."/>
            <person name="Murphy C."/>
            <person name="Neiman D."/>
            <person name="Pearson M."/>
            <person name="Priest M."/>
            <person name="Roberts A."/>
            <person name="Saif S."/>
            <person name="Shea T."/>
            <person name="Sisk P."/>
            <person name="Stolte C."/>
            <person name="Sykes S."/>
            <person name="Wortman J."/>
            <person name="Nusbaum C."/>
            <person name="Birren B."/>
        </authorList>
    </citation>
    <scope>NUCLEOTIDE SEQUENCE [LARGE SCALE GENOMIC DNA]</scope>
    <source>
        <strain evidence="8 9">CL02T12C29</strain>
    </source>
</reference>
<evidence type="ECO:0000256" key="3">
    <source>
        <dbReference type="ARBA" id="ARBA00022475"/>
    </source>
</evidence>
<proteinExistence type="predicted"/>
<evidence type="ECO:0000256" key="1">
    <source>
        <dbReference type="ARBA" id="ARBA00004651"/>
    </source>
</evidence>
<dbReference type="GO" id="GO:0005886">
    <property type="term" value="C:plasma membrane"/>
    <property type="evidence" value="ECO:0007669"/>
    <property type="project" value="UniProtKB-SubCell"/>
</dbReference>
<dbReference type="eggNOG" id="COG0534">
    <property type="taxonomic scope" value="Bacteria"/>
</dbReference>
<dbReference type="EMBL" id="AGZP01000026">
    <property type="protein sequence ID" value="EKN08169.1"/>
    <property type="molecule type" value="Genomic_DNA"/>
</dbReference>
<feature type="transmembrane region" description="Helical" evidence="7">
    <location>
        <begin position="304"/>
        <end position="337"/>
    </location>
</feature>
<dbReference type="GO" id="GO:0015297">
    <property type="term" value="F:antiporter activity"/>
    <property type="evidence" value="ECO:0007669"/>
    <property type="project" value="InterPro"/>
</dbReference>
<dbReference type="CDD" id="cd13138">
    <property type="entry name" value="MATE_yoeA_like"/>
    <property type="match status" value="1"/>
</dbReference>
<dbReference type="HOGENOM" id="CLU_012893_5_0_10"/>
<evidence type="ECO:0000256" key="7">
    <source>
        <dbReference type="SAM" id="Phobius"/>
    </source>
</evidence>
<feature type="transmembrane region" description="Helical" evidence="7">
    <location>
        <begin position="358"/>
        <end position="376"/>
    </location>
</feature>
<comment type="subcellular location">
    <subcellularLocation>
        <location evidence="1">Cell membrane</location>
        <topology evidence="1">Multi-pass membrane protein</topology>
    </subcellularLocation>
</comment>
<evidence type="ECO:0000256" key="5">
    <source>
        <dbReference type="ARBA" id="ARBA00022989"/>
    </source>
</evidence>
<dbReference type="InterPro" id="IPR002528">
    <property type="entry name" value="MATE_fam"/>
</dbReference>
<organism evidence="8 9">
    <name type="scientific">Parabacteroides johnsonii CL02T12C29</name>
    <dbReference type="NCBI Taxonomy" id="999419"/>
    <lineage>
        <taxon>Bacteria</taxon>
        <taxon>Pseudomonadati</taxon>
        <taxon>Bacteroidota</taxon>
        <taxon>Bacteroidia</taxon>
        <taxon>Bacteroidales</taxon>
        <taxon>Tannerellaceae</taxon>
        <taxon>Parabacteroides</taxon>
    </lineage>
</organism>
<gene>
    <name evidence="8" type="ORF">HMPREF1077_02609</name>
</gene>
<evidence type="ECO:0000256" key="6">
    <source>
        <dbReference type="ARBA" id="ARBA00023136"/>
    </source>
</evidence>
<feature type="transmembrane region" description="Helical" evidence="7">
    <location>
        <begin position="204"/>
        <end position="227"/>
    </location>
</feature>
<accession>K5YYB3</accession>
<dbReference type="Pfam" id="PF01554">
    <property type="entry name" value="MatE"/>
    <property type="match status" value="2"/>
</dbReference>
<dbReference type="PATRIC" id="fig|999419.3.peg.2677"/>
<keyword evidence="2" id="KW-0813">Transport</keyword>
<evidence type="ECO:0000313" key="9">
    <source>
        <dbReference type="Proteomes" id="UP000001218"/>
    </source>
</evidence>
<dbReference type="PANTHER" id="PTHR43549">
    <property type="entry name" value="MULTIDRUG RESISTANCE PROTEIN YPNP-RELATED"/>
    <property type="match status" value="1"/>
</dbReference>
<name>K5YYB3_9BACT</name>
<feature type="transmembrane region" description="Helical" evidence="7">
    <location>
        <begin position="277"/>
        <end position="298"/>
    </location>
</feature>
<feature type="transmembrane region" description="Helical" evidence="7">
    <location>
        <begin position="98"/>
        <end position="118"/>
    </location>
</feature>
<feature type="transmembrane region" description="Helical" evidence="7">
    <location>
        <begin position="21"/>
        <end position="41"/>
    </location>
</feature>
<feature type="transmembrane region" description="Helical" evidence="7">
    <location>
        <begin position="233"/>
        <end position="253"/>
    </location>
</feature>
<dbReference type="PIRSF" id="PIRSF006603">
    <property type="entry name" value="DinF"/>
    <property type="match status" value="1"/>
</dbReference>
<feature type="transmembrane region" description="Helical" evidence="7">
    <location>
        <begin position="436"/>
        <end position="455"/>
    </location>
</feature>
<dbReference type="GO" id="GO:0042910">
    <property type="term" value="F:xenobiotic transmembrane transporter activity"/>
    <property type="evidence" value="ECO:0007669"/>
    <property type="project" value="InterPro"/>
</dbReference>
<comment type="caution">
    <text evidence="8">The sequence shown here is derived from an EMBL/GenBank/DDBJ whole genome shotgun (WGS) entry which is preliminary data.</text>
</comment>
<evidence type="ECO:0000313" key="8">
    <source>
        <dbReference type="EMBL" id="EKN08169.1"/>
    </source>
</evidence>
<feature type="transmembrane region" description="Helical" evidence="7">
    <location>
        <begin position="461"/>
        <end position="478"/>
    </location>
</feature>